<dbReference type="AlphaFoldDB" id="A0A5P2BAU6"/>
<evidence type="ECO:0000256" key="1">
    <source>
        <dbReference type="SAM" id="MobiDB-lite"/>
    </source>
</evidence>
<dbReference type="PROSITE" id="PS50943">
    <property type="entry name" value="HTH_CROC1"/>
    <property type="match status" value="1"/>
</dbReference>
<name>A0A5P2BAU6_STRVZ</name>
<feature type="compositionally biased region" description="Basic and acidic residues" evidence="1">
    <location>
        <begin position="1"/>
        <end position="11"/>
    </location>
</feature>
<keyword evidence="4" id="KW-1185">Reference proteome</keyword>
<dbReference type="InterPro" id="IPR010982">
    <property type="entry name" value="Lambda_DNA-bd_dom_sf"/>
</dbReference>
<dbReference type="EMBL" id="CP029193">
    <property type="protein sequence ID" value="QES27635.1"/>
    <property type="molecule type" value="Genomic_DNA"/>
</dbReference>
<dbReference type="InterPro" id="IPR001387">
    <property type="entry name" value="Cro/C1-type_HTH"/>
</dbReference>
<dbReference type="CDD" id="cd00093">
    <property type="entry name" value="HTH_XRE"/>
    <property type="match status" value="1"/>
</dbReference>
<dbReference type="Pfam" id="PF17765">
    <property type="entry name" value="MLTR_LBD"/>
    <property type="match status" value="1"/>
</dbReference>
<dbReference type="InterPro" id="IPR041413">
    <property type="entry name" value="MLTR_LBD"/>
</dbReference>
<dbReference type="Pfam" id="PF13560">
    <property type="entry name" value="HTH_31"/>
    <property type="match status" value="1"/>
</dbReference>
<dbReference type="PROSITE" id="PS51257">
    <property type="entry name" value="PROKAR_LIPOPROTEIN"/>
    <property type="match status" value="1"/>
</dbReference>
<dbReference type="Gene3D" id="3.30.450.180">
    <property type="match status" value="1"/>
</dbReference>
<reference evidence="3 4" key="1">
    <citation type="submission" date="2018-05" db="EMBL/GenBank/DDBJ databases">
        <title>Streptomyces venezuelae.</title>
        <authorList>
            <person name="Kim W."/>
            <person name="Lee N."/>
            <person name="Cho B.-K."/>
        </authorList>
    </citation>
    <scope>NUCLEOTIDE SEQUENCE [LARGE SCALE GENOMIC DNA]</scope>
    <source>
        <strain evidence="3 4">ATCC 14583</strain>
    </source>
</reference>
<feature type="region of interest" description="Disordered" evidence="1">
    <location>
        <begin position="1"/>
        <end position="23"/>
    </location>
</feature>
<proteinExistence type="predicted"/>
<evidence type="ECO:0000313" key="4">
    <source>
        <dbReference type="Proteomes" id="UP000323046"/>
    </source>
</evidence>
<gene>
    <name evidence="3" type="ORF">DEJ47_15330</name>
</gene>
<evidence type="ECO:0000313" key="3">
    <source>
        <dbReference type="EMBL" id="QES27635.1"/>
    </source>
</evidence>
<dbReference type="OrthoDB" id="3542608at2"/>
<feature type="domain" description="HTH cro/C1-type" evidence="2">
    <location>
        <begin position="73"/>
        <end position="120"/>
    </location>
</feature>
<protein>
    <submittedName>
        <fullName evidence="3">Transcriptional regulator</fullName>
    </submittedName>
</protein>
<dbReference type="SMART" id="SM00530">
    <property type="entry name" value="HTH_XRE"/>
    <property type="match status" value="1"/>
</dbReference>
<accession>A0A5P2BAU6</accession>
<organism evidence="3 4">
    <name type="scientific">Streptomyces venezuelae</name>
    <dbReference type="NCBI Taxonomy" id="54571"/>
    <lineage>
        <taxon>Bacteria</taxon>
        <taxon>Bacillati</taxon>
        <taxon>Actinomycetota</taxon>
        <taxon>Actinomycetes</taxon>
        <taxon>Kitasatosporales</taxon>
        <taxon>Streptomycetaceae</taxon>
        <taxon>Streptomyces</taxon>
    </lineage>
</organism>
<dbReference type="Gene3D" id="1.10.260.40">
    <property type="entry name" value="lambda repressor-like DNA-binding domains"/>
    <property type="match status" value="1"/>
</dbReference>
<dbReference type="PANTHER" id="PTHR35010">
    <property type="entry name" value="BLL4672 PROTEIN-RELATED"/>
    <property type="match status" value="1"/>
</dbReference>
<evidence type="ECO:0000259" key="2">
    <source>
        <dbReference type="PROSITE" id="PS50943"/>
    </source>
</evidence>
<dbReference type="PANTHER" id="PTHR35010:SF2">
    <property type="entry name" value="BLL4672 PROTEIN"/>
    <property type="match status" value="1"/>
</dbReference>
<dbReference type="SUPFAM" id="SSF47413">
    <property type="entry name" value="lambda repressor-like DNA-binding domains"/>
    <property type="match status" value="1"/>
</dbReference>
<dbReference type="GO" id="GO:0003677">
    <property type="term" value="F:DNA binding"/>
    <property type="evidence" value="ECO:0007669"/>
    <property type="project" value="InterPro"/>
</dbReference>
<dbReference type="Proteomes" id="UP000323046">
    <property type="component" value="Chromosome"/>
</dbReference>
<sequence length="322" mass="36119">MRHVVHTEEPAPPRAPHPGPTSTWLSCADARHTDTVNREERERDLADFLRGRRERITPADVGLPAGPRRRTPGLRREEVAQLAYISTEYYTRLEQARAPRPSREVLAQLARALRLSDPERDHLHHLAGVPPSPPPGPSREVRPSIVQLLDRLPEAAAIVLSATYEVIAWNNLAAALMEDFSVLPRRDRNMARRTFLSSRKAGEGCTLYGVPNTDEFARTMAQHLRATAARYPEDPEVSALVHELRTHSPEFATLWATHEVAPRPTLCKTFQHPTVGFIAMHCDVLDITDRDQRVFIYTAAPGSEEAMRLLSVIGTQRMDVPG</sequence>